<evidence type="ECO:0000313" key="3">
    <source>
        <dbReference type="Proteomes" id="UP000219338"/>
    </source>
</evidence>
<accession>A0A284QUH8</accession>
<reference evidence="3" key="1">
    <citation type="journal article" date="2017" name="Nat. Ecol. Evol.">
        <title>Genome expansion and lineage-specific genetic innovations in the forest pathogenic fungi Armillaria.</title>
        <authorList>
            <person name="Sipos G."/>
            <person name="Prasanna A.N."/>
            <person name="Walter M.C."/>
            <person name="O'Connor E."/>
            <person name="Balint B."/>
            <person name="Krizsan K."/>
            <person name="Kiss B."/>
            <person name="Hess J."/>
            <person name="Varga T."/>
            <person name="Slot J."/>
            <person name="Riley R."/>
            <person name="Boka B."/>
            <person name="Rigling D."/>
            <person name="Barry K."/>
            <person name="Lee J."/>
            <person name="Mihaltcheva S."/>
            <person name="LaButti K."/>
            <person name="Lipzen A."/>
            <person name="Waldron R."/>
            <person name="Moloney N.M."/>
            <person name="Sperisen C."/>
            <person name="Kredics L."/>
            <person name="Vagvoelgyi C."/>
            <person name="Patrignani A."/>
            <person name="Fitzpatrick D."/>
            <person name="Nagy I."/>
            <person name="Doyle S."/>
            <person name="Anderson J.B."/>
            <person name="Grigoriev I.V."/>
            <person name="Gueldener U."/>
            <person name="Muensterkoetter M."/>
            <person name="Nagy L.G."/>
        </authorList>
    </citation>
    <scope>NUCLEOTIDE SEQUENCE [LARGE SCALE GENOMIC DNA]</scope>
    <source>
        <strain evidence="3">C18/9</strain>
    </source>
</reference>
<gene>
    <name evidence="2" type="ORF">ARMOST_03411</name>
</gene>
<keyword evidence="3" id="KW-1185">Reference proteome</keyword>
<dbReference type="EMBL" id="FUEG01000002">
    <property type="protein sequence ID" value="SJL00099.1"/>
    <property type="molecule type" value="Genomic_DNA"/>
</dbReference>
<organism evidence="2 3">
    <name type="scientific">Armillaria ostoyae</name>
    <name type="common">Armillaria root rot fungus</name>
    <dbReference type="NCBI Taxonomy" id="47428"/>
    <lineage>
        <taxon>Eukaryota</taxon>
        <taxon>Fungi</taxon>
        <taxon>Dikarya</taxon>
        <taxon>Basidiomycota</taxon>
        <taxon>Agaricomycotina</taxon>
        <taxon>Agaricomycetes</taxon>
        <taxon>Agaricomycetidae</taxon>
        <taxon>Agaricales</taxon>
        <taxon>Marasmiineae</taxon>
        <taxon>Physalacriaceae</taxon>
        <taxon>Armillaria</taxon>
    </lineage>
</organism>
<feature type="compositionally biased region" description="Polar residues" evidence="1">
    <location>
        <begin position="44"/>
        <end position="58"/>
    </location>
</feature>
<dbReference type="AlphaFoldDB" id="A0A284QUH8"/>
<sequence>MQDDFHIEISPSSHETEAALQQIQLQESIDHTVPAFYEHENVQTDSIADQFPLNQRSTSQERDQSRRSAAERQRARRQSRRENEDTVSTPPCHRRRGNPSNPGHWWDNVAVLNTSKVQRNTLKWTRTCKHCGIKVLTNERTLLDPNSGITNKTKQVAVSCSYSHHLSVKVSDNRESKIKRKVWAEE</sequence>
<name>A0A284QUH8_ARMOS</name>
<dbReference type="Proteomes" id="UP000219338">
    <property type="component" value="Unassembled WGS sequence"/>
</dbReference>
<evidence type="ECO:0000313" key="2">
    <source>
        <dbReference type="EMBL" id="SJL00099.1"/>
    </source>
</evidence>
<feature type="compositionally biased region" description="Basic and acidic residues" evidence="1">
    <location>
        <begin position="59"/>
        <end position="73"/>
    </location>
</feature>
<evidence type="ECO:0000256" key="1">
    <source>
        <dbReference type="SAM" id="MobiDB-lite"/>
    </source>
</evidence>
<feature type="region of interest" description="Disordered" evidence="1">
    <location>
        <begin position="44"/>
        <end position="105"/>
    </location>
</feature>
<dbReference type="OrthoDB" id="2816618at2759"/>
<protein>
    <submittedName>
        <fullName evidence="2">Uncharacterized protein</fullName>
    </submittedName>
</protein>
<proteinExistence type="predicted"/>